<reference evidence="3" key="1">
    <citation type="submission" date="2018-05" db="EMBL/GenBank/DDBJ databases">
        <authorList>
            <person name="Lanie J.A."/>
            <person name="Ng W.-L."/>
            <person name="Kazmierczak K.M."/>
            <person name="Andrzejewski T.M."/>
            <person name="Davidsen T.M."/>
            <person name="Wayne K.J."/>
            <person name="Tettelin H."/>
            <person name="Glass J.I."/>
            <person name="Rusch D."/>
            <person name="Podicherti R."/>
            <person name="Tsui H.-C.T."/>
            <person name="Winkler M.E."/>
        </authorList>
    </citation>
    <scope>NUCLEOTIDE SEQUENCE</scope>
</reference>
<gene>
    <name evidence="3" type="ORF">METZ01_LOCUS26289</name>
</gene>
<organism evidence="3">
    <name type="scientific">marine metagenome</name>
    <dbReference type="NCBI Taxonomy" id="408172"/>
    <lineage>
        <taxon>unclassified sequences</taxon>
        <taxon>metagenomes</taxon>
        <taxon>ecological metagenomes</taxon>
    </lineage>
</organism>
<feature type="region of interest" description="Disordered" evidence="1">
    <location>
        <begin position="28"/>
        <end position="84"/>
    </location>
</feature>
<evidence type="ECO:0000313" key="3">
    <source>
        <dbReference type="EMBL" id="SUZ73435.1"/>
    </source>
</evidence>
<feature type="region of interest" description="Disordered" evidence="1">
    <location>
        <begin position="344"/>
        <end position="372"/>
    </location>
</feature>
<evidence type="ECO:0000256" key="1">
    <source>
        <dbReference type="SAM" id="MobiDB-lite"/>
    </source>
</evidence>
<dbReference type="InterPro" id="IPR025924">
    <property type="entry name" value="YHYH_dom"/>
</dbReference>
<proteinExistence type="predicted"/>
<feature type="compositionally biased region" description="Low complexity" evidence="1">
    <location>
        <begin position="36"/>
        <end position="79"/>
    </location>
</feature>
<accession>A0A381Q275</accession>
<evidence type="ECO:0000259" key="2">
    <source>
        <dbReference type="Pfam" id="PF14240"/>
    </source>
</evidence>
<dbReference type="AlphaFoldDB" id="A0A381Q275"/>
<protein>
    <recommendedName>
        <fullName evidence="2">YHYH domain-containing protein</fullName>
    </recommendedName>
</protein>
<name>A0A381Q275_9ZZZZ</name>
<dbReference type="Pfam" id="PF14240">
    <property type="entry name" value="YHYH"/>
    <property type="match status" value="1"/>
</dbReference>
<sequence>MVAVAFALGMSMVACSNDVTLSELMQPAATDDQSHTHSQQTTSSQPTTQTTKADQTDTHSQQTTSSQPTTQTTRTTQADQSHDHLEEVSGTYLGEYEISDSVFGTNTTVTVSNDVRTITTNALPDHETGVFPNSGNPNTISAQSATYRYATDPVYTGIAQEAHVPGVAVNGVKFEPGTAESVSCATGETYRVEGLQETFDLGMDFNNAHVQPTGAYHYHGLSHLLAETHRDSTRELVHVGFAADGHLMYISTTADYTSSYQLSTTLRAGTSCQVSLGPGRGPDIAVGGTIPDGTYTSDWEYVEGSGDLDECNGISISGAYVYVITDEFPYISRCLKGEFTEIRQMGPGEGGPQVGDSANGGQNGPQNGQPNLAIAAAQLGVAEDDLRAALGPPPPNLTSAASDLGVSVQALQNALDASRQ</sequence>
<dbReference type="EMBL" id="UINC01001179">
    <property type="protein sequence ID" value="SUZ73435.1"/>
    <property type="molecule type" value="Genomic_DNA"/>
</dbReference>
<feature type="domain" description="YHYH" evidence="2">
    <location>
        <begin position="158"/>
        <end position="337"/>
    </location>
</feature>